<evidence type="ECO:0000256" key="11">
    <source>
        <dbReference type="ARBA" id="ARBA00093621"/>
    </source>
</evidence>
<dbReference type="GO" id="GO:0035529">
    <property type="term" value="F:NADH pyrophosphatase activity"/>
    <property type="evidence" value="ECO:0007669"/>
    <property type="project" value="TreeGrafter"/>
</dbReference>
<protein>
    <recommendedName>
        <fullName evidence="11">m7GpppN-mRNA hydrolase NUDT17</fullName>
        <ecNumber evidence="8">3.6.1.62</ecNumber>
    </recommendedName>
    <alternativeName>
        <fullName evidence="12">Nucleoside diphosphate-linked moiety X motif 17</fullName>
    </alternativeName>
</protein>
<feature type="domain" description="Nudix hydrolase" evidence="13">
    <location>
        <begin position="115"/>
        <end position="268"/>
    </location>
</feature>
<dbReference type="EnsemblMetazoa" id="G11420.1">
    <property type="protein sequence ID" value="G11420.1:cds"/>
    <property type="gene ID" value="G11420"/>
</dbReference>
<dbReference type="GO" id="GO:0019677">
    <property type="term" value="P:NAD+ catabolic process"/>
    <property type="evidence" value="ECO:0007669"/>
    <property type="project" value="TreeGrafter"/>
</dbReference>
<evidence type="ECO:0000256" key="9">
    <source>
        <dbReference type="ARBA" id="ARBA00093205"/>
    </source>
</evidence>
<evidence type="ECO:0000256" key="10">
    <source>
        <dbReference type="ARBA" id="ARBA00093415"/>
    </source>
</evidence>
<dbReference type="EnsemblMetazoa" id="G11420.5">
    <property type="protein sequence ID" value="G11420.5:cds"/>
    <property type="gene ID" value="G11420"/>
</dbReference>
<name>A0A8W8HXN6_MAGGI</name>
<dbReference type="GO" id="GO:0005777">
    <property type="term" value="C:peroxisome"/>
    <property type="evidence" value="ECO:0007669"/>
    <property type="project" value="TreeGrafter"/>
</dbReference>
<keyword evidence="5" id="KW-0378">Hydrolase</keyword>
<comment type="catalytic activity">
    <reaction evidence="9">
        <text>a 5'-end (N(7)-methyl 5'-triphosphoguanosine)-ribonucleoside in mRNA + H2O = N(7)-methyl-GDP + a 5'-end phospho-ribonucleoside in mRNA + 2 H(+)</text>
        <dbReference type="Rhea" id="RHEA:67484"/>
        <dbReference type="Rhea" id="RHEA-COMP:15692"/>
        <dbReference type="Rhea" id="RHEA-COMP:17167"/>
        <dbReference type="ChEBI" id="CHEBI:15377"/>
        <dbReference type="ChEBI" id="CHEBI:15378"/>
        <dbReference type="ChEBI" id="CHEBI:63714"/>
        <dbReference type="ChEBI" id="CHEBI:138282"/>
        <dbReference type="ChEBI" id="CHEBI:156461"/>
        <dbReference type="EC" id="3.6.1.62"/>
    </reaction>
</comment>
<evidence type="ECO:0000313" key="15">
    <source>
        <dbReference type="Proteomes" id="UP000005408"/>
    </source>
</evidence>
<dbReference type="AlphaFoldDB" id="A0A8W8HXN6"/>
<evidence type="ECO:0000256" key="3">
    <source>
        <dbReference type="ARBA" id="ARBA00005582"/>
    </source>
</evidence>
<evidence type="ECO:0000256" key="8">
    <source>
        <dbReference type="ARBA" id="ARBA00026102"/>
    </source>
</evidence>
<dbReference type="Pfam" id="PF00293">
    <property type="entry name" value="NUDIX"/>
    <property type="match status" value="1"/>
</dbReference>
<dbReference type="InterPro" id="IPR050241">
    <property type="entry name" value="NAD-cap_RNA_hydrolase_NudC"/>
</dbReference>
<dbReference type="SUPFAM" id="SSF55811">
    <property type="entry name" value="Nudix"/>
    <property type="match status" value="1"/>
</dbReference>
<dbReference type="GO" id="GO:0046872">
    <property type="term" value="F:metal ion binding"/>
    <property type="evidence" value="ECO:0007669"/>
    <property type="project" value="UniProtKB-KW"/>
</dbReference>
<dbReference type="CDD" id="cd04694">
    <property type="entry name" value="NUDIX_Nudt17"/>
    <property type="match status" value="1"/>
</dbReference>
<comment type="function">
    <text evidence="10">Acts as a decapping enzyme capable of hydrolyzing monomethylated capped RNAs (in vitro). Hydrolyzes monomethylated capped RNA after alpha and beta phosphates to form N(7)-methyl-GDP. Shows low activity towards unmethylated capped RNA.</text>
</comment>
<evidence type="ECO:0000256" key="1">
    <source>
        <dbReference type="ARBA" id="ARBA00001936"/>
    </source>
</evidence>
<comment type="similarity">
    <text evidence="3">Belongs to the Nudix hydrolase family.</text>
</comment>
<keyword evidence="7" id="KW-0464">Manganese</keyword>
<keyword evidence="6" id="KW-0460">Magnesium</keyword>
<dbReference type="GO" id="GO:0005829">
    <property type="term" value="C:cytosol"/>
    <property type="evidence" value="ECO:0007669"/>
    <property type="project" value="TreeGrafter"/>
</dbReference>
<dbReference type="InterPro" id="IPR015797">
    <property type="entry name" value="NUDIX_hydrolase-like_dom_sf"/>
</dbReference>
<dbReference type="EnsemblMetazoa" id="G11420.3">
    <property type="protein sequence ID" value="G11420.3:cds"/>
    <property type="gene ID" value="G11420"/>
</dbReference>
<sequence>INNPLLSLSCCMKLSRSILKGIRAMTATRILVNLQNVNKNEDRPNPASFTQSVIEHFGTTGDNVTEVNADLQDNKLVLSNDWTKGQPVKLKRPSFCPITNLTSPIRDDLPADTKSRGIDSGVALILESADGKVLLTRRAKTLRTFPGVWVPPGGHLEENETFAMAGLRECHEETGLKMSPQQFVSEDLKVLALWESVYPTKLTIGPPKRHHIVVYLYGKLKPGFDANTMNKQLQLEPLETDACAWLDRDLVKRITEADEEKATEHGYKTEESVGKGEYVRGHIIDENNRQVEGNIPLWPLLTVSGAVSDHERVSTGTKFALEEWLQRV</sequence>
<dbReference type="GO" id="GO:0140933">
    <property type="term" value="F:5'-(N(7)-methylguanosine 5'-triphospho)-[mRNA] hydrolase activity"/>
    <property type="evidence" value="ECO:0007669"/>
    <property type="project" value="UniProtKB-EC"/>
</dbReference>
<dbReference type="PROSITE" id="PS51462">
    <property type="entry name" value="NUDIX"/>
    <property type="match status" value="1"/>
</dbReference>
<keyword evidence="15" id="KW-1185">Reference proteome</keyword>
<comment type="cofactor">
    <cofactor evidence="1">
        <name>Mn(2+)</name>
        <dbReference type="ChEBI" id="CHEBI:29035"/>
    </cofactor>
</comment>
<evidence type="ECO:0000256" key="5">
    <source>
        <dbReference type="ARBA" id="ARBA00022801"/>
    </source>
</evidence>
<comment type="cofactor">
    <cofactor evidence="2">
        <name>Mg(2+)</name>
        <dbReference type="ChEBI" id="CHEBI:18420"/>
    </cofactor>
</comment>
<evidence type="ECO:0000256" key="6">
    <source>
        <dbReference type="ARBA" id="ARBA00022842"/>
    </source>
</evidence>
<dbReference type="PANTHER" id="PTHR42904:SF1">
    <property type="entry name" value="NUCLEOSIDE DIPHOSPHATE-LINKED MOIETY X MOTIF 17"/>
    <property type="match status" value="1"/>
</dbReference>
<dbReference type="GO" id="GO:0006742">
    <property type="term" value="P:NADP+ catabolic process"/>
    <property type="evidence" value="ECO:0007669"/>
    <property type="project" value="TreeGrafter"/>
</dbReference>
<dbReference type="Gene3D" id="3.90.79.10">
    <property type="entry name" value="Nucleoside Triphosphate Pyrophosphohydrolase"/>
    <property type="match status" value="1"/>
</dbReference>
<dbReference type="EnsemblMetazoa" id="G11420.2">
    <property type="protein sequence ID" value="G11420.2:cds"/>
    <property type="gene ID" value="G11420"/>
</dbReference>
<proteinExistence type="inferred from homology"/>
<dbReference type="InterPro" id="IPR000086">
    <property type="entry name" value="NUDIX_hydrolase_dom"/>
</dbReference>
<dbReference type="EC" id="3.6.1.62" evidence="8"/>
<evidence type="ECO:0000313" key="14">
    <source>
        <dbReference type="EnsemblMetazoa" id="G11420.2:cds"/>
    </source>
</evidence>
<evidence type="ECO:0000256" key="12">
    <source>
        <dbReference type="ARBA" id="ARBA00093663"/>
    </source>
</evidence>
<dbReference type="InterPro" id="IPR033716">
    <property type="entry name" value="Nudt17_dom"/>
</dbReference>
<evidence type="ECO:0000256" key="7">
    <source>
        <dbReference type="ARBA" id="ARBA00023211"/>
    </source>
</evidence>
<reference evidence="14" key="1">
    <citation type="submission" date="2022-08" db="UniProtKB">
        <authorList>
            <consortium name="EnsemblMetazoa"/>
        </authorList>
    </citation>
    <scope>IDENTIFICATION</scope>
    <source>
        <strain evidence="14">05x7-T-G4-1.051#20</strain>
    </source>
</reference>
<accession>A0A8W8HXN6</accession>
<evidence type="ECO:0000259" key="13">
    <source>
        <dbReference type="PROSITE" id="PS51462"/>
    </source>
</evidence>
<evidence type="ECO:0000256" key="2">
    <source>
        <dbReference type="ARBA" id="ARBA00001946"/>
    </source>
</evidence>
<keyword evidence="4" id="KW-0479">Metal-binding</keyword>
<evidence type="ECO:0000256" key="4">
    <source>
        <dbReference type="ARBA" id="ARBA00022723"/>
    </source>
</evidence>
<organism evidence="14 15">
    <name type="scientific">Magallana gigas</name>
    <name type="common">Pacific oyster</name>
    <name type="synonym">Crassostrea gigas</name>
    <dbReference type="NCBI Taxonomy" id="29159"/>
    <lineage>
        <taxon>Eukaryota</taxon>
        <taxon>Metazoa</taxon>
        <taxon>Spiralia</taxon>
        <taxon>Lophotrochozoa</taxon>
        <taxon>Mollusca</taxon>
        <taxon>Bivalvia</taxon>
        <taxon>Autobranchia</taxon>
        <taxon>Pteriomorphia</taxon>
        <taxon>Ostreida</taxon>
        <taxon>Ostreoidea</taxon>
        <taxon>Ostreidae</taxon>
        <taxon>Magallana</taxon>
    </lineage>
</organism>
<dbReference type="PANTHER" id="PTHR42904">
    <property type="entry name" value="NUDIX HYDROLASE, NUDC SUBFAMILY"/>
    <property type="match status" value="1"/>
</dbReference>
<dbReference type="Proteomes" id="UP000005408">
    <property type="component" value="Unassembled WGS sequence"/>
</dbReference>